<dbReference type="SUPFAM" id="SSF52980">
    <property type="entry name" value="Restriction endonuclease-like"/>
    <property type="match status" value="1"/>
</dbReference>
<dbReference type="InterPro" id="IPR011335">
    <property type="entry name" value="Restrct_endonuc-II-like"/>
</dbReference>
<gene>
    <name evidence="3" type="ORF">AN477_08995</name>
</gene>
<name>A0A0P9GSK3_9BACL</name>
<evidence type="ECO:0000259" key="1">
    <source>
        <dbReference type="Pfam" id="PF08721"/>
    </source>
</evidence>
<sequence>MAKQPWTEGKMNKWLKEGRGQGELEGYRPWITAQDYPSNGRSSRIKGWKTGRIHHFLSDIETRYFYLLEFDGNEIWDIREHYPALDLQDTLGDCDIDLDKYCDKESGGTAYIFVTTFLLTLMNADGTKRYIARSVKAAAELEKSKVLERFELLRRYFAEKQIDWGIVTQHDINVTRAKNIEWVHSAKNLDDDAEFSVQDVPRLKGILLEWLDGTRKSVRDATNALDTQFNLTPGSGLLLLRHLIAKKQVLVNMDERIDLGKPVKELVRGSDAIRDGGDVRDAVDG</sequence>
<keyword evidence="4" id="KW-1185">Reference proteome</keyword>
<dbReference type="InterPro" id="IPR014832">
    <property type="entry name" value="TnsA_C"/>
</dbReference>
<dbReference type="CDD" id="cd22362">
    <property type="entry name" value="TnsA_endonuclease-like"/>
    <property type="match status" value="1"/>
</dbReference>
<dbReference type="STRING" id="471514.AN477_08995"/>
<dbReference type="PATRIC" id="fig|471514.4.peg.3379"/>
<dbReference type="Proteomes" id="UP000050482">
    <property type="component" value="Unassembled WGS sequence"/>
</dbReference>
<feature type="domain" description="TnsA endonuclease C-terminal" evidence="1">
    <location>
        <begin position="171"/>
        <end position="253"/>
    </location>
</feature>
<dbReference type="Pfam" id="PF08721">
    <property type="entry name" value="Tn7_Tnp_TnsA_C"/>
    <property type="match status" value="1"/>
</dbReference>
<reference evidence="3 4" key="1">
    <citation type="submission" date="2015-09" db="EMBL/GenBank/DDBJ databases">
        <title>Draft genome sequence of Alicyclobacillus ferrooxydans DSM 22381.</title>
        <authorList>
            <person name="Hemp J."/>
        </authorList>
    </citation>
    <scope>NUCLEOTIDE SEQUENCE [LARGE SCALE GENOMIC DNA]</scope>
    <source>
        <strain evidence="3 4">TC-34</strain>
    </source>
</reference>
<evidence type="ECO:0000259" key="2">
    <source>
        <dbReference type="Pfam" id="PF08722"/>
    </source>
</evidence>
<evidence type="ECO:0000313" key="4">
    <source>
        <dbReference type="Proteomes" id="UP000050482"/>
    </source>
</evidence>
<dbReference type="AlphaFoldDB" id="A0A0P9GSK3"/>
<dbReference type="Pfam" id="PF08722">
    <property type="entry name" value="Tn7_TnsA-like_N"/>
    <property type="match status" value="1"/>
</dbReference>
<organism evidence="3 4">
    <name type="scientific">Alicyclobacillus ferrooxydans</name>
    <dbReference type="NCBI Taxonomy" id="471514"/>
    <lineage>
        <taxon>Bacteria</taxon>
        <taxon>Bacillati</taxon>
        <taxon>Bacillota</taxon>
        <taxon>Bacilli</taxon>
        <taxon>Bacillales</taxon>
        <taxon>Alicyclobacillaceae</taxon>
        <taxon>Alicyclobacillus</taxon>
    </lineage>
</organism>
<dbReference type="EMBL" id="LJCO01000041">
    <property type="protein sequence ID" value="KPV44035.1"/>
    <property type="molecule type" value="Genomic_DNA"/>
</dbReference>
<evidence type="ECO:0000313" key="3">
    <source>
        <dbReference type="EMBL" id="KPV44035.1"/>
    </source>
</evidence>
<proteinExistence type="predicted"/>
<dbReference type="Gene3D" id="1.10.10.10">
    <property type="entry name" value="Winged helix-like DNA-binding domain superfamily/Winged helix DNA-binding domain"/>
    <property type="match status" value="1"/>
</dbReference>
<dbReference type="InterPro" id="IPR014833">
    <property type="entry name" value="TnsA_N"/>
</dbReference>
<dbReference type="InterPro" id="IPR011856">
    <property type="entry name" value="tRNA_endonuc-like_dom_sf"/>
</dbReference>
<comment type="caution">
    <text evidence="3">The sequence shown here is derived from an EMBL/GenBank/DDBJ whole genome shotgun (WGS) entry which is preliminary data.</text>
</comment>
<feature type="domain" description="TnsA endonuclease N-terminal" evidence="2">
    <location>
        <begin position="77"/>
        <end position="169"/>
    </location>
</feature>
<protein>
    <recommendedName>
        <fullName evidence="5">Transposase</fullName>
    </recommendedName>
</protein>
<accession>A0A0P9GSK3</accession>
<dbReference type="InterPro" id="IPR036388">
    <property type="entry name" value="WH-like_DNA-bd_sf"/>
</dbReference>
<dbReference type="GO" id="GO:0003676">
    <property type="term" value="F:nucleic acid binding"/>
    <property type="evidence" value="ECO:0007669"/>
    <property type="project" value="InterPro"/>
</dbReference>
<dbReference type="Gene3D" id="3.40.1350.10">
    <property type="match status" value="1"/>
</dbReference>
<evidence type="ECO:0008006" key="5">
    <source>
        <dbReference type="Google" id="ProtNLM"/>
    </source>
</evidence>
<dbReference type="OrthoDB" id="5291587at2"/>